<proteinExistence type="predicted"/>
<feature type="non-terminal residue" evidence="2">
    <location>
        <position position="49"/>
    </location>
</feature>
<comment type="caution">
    <text evidence="2">The sequence shown here is derived from an EMBL/GenBank/DDBJ whole genome shotgun (WGS) entry which is preliminary data.</text>
</comment>
<accession>A0ABT6B122</accession>
<gene>
    <name evidence="2" type="ORF">P3W85_35385</name>
</gene>
<dbReference type="RefSeq" id="WP_276268190.1">
    <property type="nucleotide sequence ID" value="NZ_JARJLM010000569.1"/>
</dbReference>
<protein>
    <submittedName>
        <fullName evidence="2">DsbA family protein</fullName>
    </submittedName>
</protein>
<dbReference type="SUPFAM" id="SSF52833">
    <property type="entry name" value="Thioredoxin-like"/>
    <property type="match status" value="1"/>
</dbReference>
<name>A0ABT6B122_9BURK</name>
<evidence type="ECO:0000259" key="1">
    <source>
        <dbReference type="Pfam" id="PF01323"/>
    </source>
</evidence>
<evidence type="ECO:0000313" key="3">
    <source>
        <dbReference type="Proteomes" id="UP001216674"/>
    </source>
</evidence>
<dbReference type="EMBL" id="JARJLM010000569">
    <property type="protein sequence ID" value="MDF3838182.1"/>
    <property type="molecule type" value="Genomic_DNA"/>
</dbReference>
<feature type="domain" description="DSBA-like thioredoxin" evidence="1">
    <location>
        <begin position="8"/>
        <end position="45"/>
    </location>
</feature>
<dbReference type="InterPro" id="IPR001853">
    <property type="entry name" value="DSBA-like_thioredoxin_dom"/>
</dbReference>
<dbReference type="InterPro" id="IPR036249">
    <property type="entry name" value="Thioredoxin-like_sf"/>
</dbReference>
<dbReference type="Gene3D" id="3.40.30.10">
    <property type="entry name" value="Glutaredoxin"/>
    <property type="match status" value="1"/>
</dbReference>
<keyword evidence="3" id="KW-1185">Reference proteome</keyword>
<organism evidence="2 3">
    <name type="scientific">Cupriavidus basilensis</name>
    <dbReference type="NCBI Taxonomy" id="68895"/>
    <lineage>
        <taxon>Bacteria</taxon>
        <taxon>Pseudomonadati</taxon>
        <taxon>Pseudomonadota</taxon>
        <taxon>Betaproteobacteria</taxon>
        <taxon>Burkholderiales</taxon>
        <taxon>Burkholderiaceae</taxon>
        <taxon>Cupriavidus</taxon>
    </lineage>
</organism>
<evidence type="ECO:0000313" key="2">
    <source>
        <dbReference type="EMBL" id="MDF3838182.1"/>
    </source>
</evidence>
<reference evidence="2 3" key="1">
    <citation type="submission" date="2023-03" db="EMBL/GenBank/DDBJ databases">
        <title>Draft assemblies of triclosan tolerant bacteria isolated from returned activated sludge.</title>
        <authorList>
            <person name="Van Hamelsveld S."/>
        </authorList>
    </citation>
    <scope>NUCLEOTIDE SEQUENCE [LARGE SCALE GENOMIC DNA]</scope>
    <source>
        <strain evidence="2 3">GW210010_S58</strain>
    </source>
</reference>
<dbReference type="Proteomes" id="UP001216674">
    <property type="component" value="Unassembled WGS sequence"/>
</dbReference>
<dbReference type="Pfam" id="PF01323">
    <property type="entry name" value="DSBA"/>
    <property type="match status" value="1"/>
</dbReference>
<sequence>MTPQPSLTVDVYFDLICPWCLIGKRHLDAALTRWAQEQPDVPVRLAWHA</sequence>